<dbReference type="AlphaFoldDB" id="A0A067N354"/>
<dbReference type="EMBL" id="KL198014">
    <property type="protein sequence ID" value="KDQ22438.1"/>
    <property type="molecule type" value="Genomic_DNA"/>
</dbReference>
<organism evidence="2 3">
    <name type="scientific">Pleurotus ostreatus (strain PC15)</name>
    <name type="common">Oyster mushroom</name>
    <dbReference type="NCBI Taxonomy" id="1137138"/>
    <lineage>
        <taxon>Eukaryota</taxon>
        <taxon>Fungi</taxon>
        <taxon>Dikarya</taxon>
        <taxon>Basidiomycota</taxon>
        <taxon>Agaricomycotina</taxon>
        <taxon>Agaricomycetes</taxon>
        <taxon>Agaricomycetidae</taxon>
        <taxon>Agaricales</taxon>
        <taxon>Pleurotineae</taxon>
        <taxon>Pleurotaceae</taxon>
        <taxon>Pleurotus</taxon>
    </lineage>
</organism>
<evidence type="ECO:0000313" key="3">
    <source>
        <dbReference type="Proteomes" id="UP000027073"/>
    </source>
</evidence>
<protein>
    <submittedName>
        <fullName evidence="2">Uncharacterized protein</fullName>
    </submittedName>
</protein>
<gene>
    <name evidence="2" type="ORF">PLEOSDRAFT_1090972</name>
</gene>
<feature type="region of interest" description="Disordered" evidence="1">
    <location>
        <begin position="1"/>
        <end position="27"/>
    </location>
</feature>
<reference evidence="3" key="1">
    <citation type="journal article" date="2014" name="Proc. Natl. Acad. Sci. U.S.A.">
        <title>Extensive sampling of basidiomycete genomes demonstrates inadequacy of the white-rot/brown-rot paradigm for wood decay fungi.</title>
        <authorList>
            <person name="Riley R."/>
            <person name="Salamov A.A."/>
            <person name="Brown D.W."/>
            <person name="Nagy L.G."/>
            <person name="Floudas D."/>
            <person name="Held B.W."/>
            <person name="Levasseur A."/>
            <person name="Lombard V."/>
            <person name="Morin E."/>
            <person name="Otillar R."/>
            <person name="Lindquist E.A."/>
            <person name="Sun H."/>
            <person name="LaButti K.M."/>
            <person name="Schmutz J."/>
            <person name="Jabbour D."/>
            <person name="Luo H."/>
            <person name="Baker S.E."/>
            <person name="Pisabarro A.G."/>
            <person name="Walton J.D."/>
            <person name="Blanchette R.A."/>
            <person name="Henrissat B."/>
            <person name="Martin F."/>
            <person name="Cullen D."/>
            <person name="Hibbett D.S."/>
            <person name="Grigoriev I.V."/>
        </authorList>
    </citation>
    <scope>NUCLEOTIDE SEQUENCE [LARGE SCALE GENOMIC DNA]</scope>
    <source>
        <strain evidence="3">PC15</strain>
    </source>
</reference>
<feature type="non-terminal residue" evidence="2">
    <location>
        <position position="1"/>
    </location>
</feature>
<name>A0A067N354_PLEO1</name>
<evidence type="ECO:0000256" key="1">
    <source>
        <dbReference type="SAM" id="MobiDB-lite"/>
    </source>
</evidence>
<accession>A0A067N354</accession>
<dbReference type="VEuPathDB" id="FungiDB:PLEOSDRAFT_1090972"/>
<proteinExistence type="predicted"/>
<dbReference type="HOGENOM" id="CLU_1129468_0_0_1"/>
<sequence>MTTAEEKTQTQQDEAANGPLITTGQSSTSGMINNLIPPLGTMYYGQRTHTFLNNHVVGTDAAGHFGTVSWSADIYTYGTGGVDPKDPNFAADGGLLYIIMVHRASVQIYGNYSPDVWNTMCASCHPLAQRASRGTTITTPSTLSSRCRCCRTAEMNRSCSMRNTSRASVWSRRSNRVPRRIAFSSSSTQLDRRTTIAIPKYPLFLCSPISIPANSPFTRASRSILMDTNTGLSVVVGLWVFPSRRC</sequence>
<dbReference type="Proteomes" id="UP000027073">
    <property type="component" value="Unassembled WGS sequence"/>
</dbReference>
<evidence type="ECO:0000313" key="2">
    <source>
        <dbReference type="EMBL" id="KDQ22438.1"/>
    </source>
</evidence>
<feature type="compositionally biased region" description="Polar residues" evidence="1">
    <location>
        <begin position="9"/>
        <end position="27"/>
    </location>
</feature>
<dbReference type="InParanoid" id="A0A067N354"/>